<dbReference type="InterPro" id="IPR015422">
    <property type="entry name" value="PyrdxlP-dep_Trfase_small"/>
</dbReference>
<dbReference type="Pfam" id="PF00155">
    <property type="entry name" value="Aminotran_1_2"/>
    <property type="match status" value="1"/>
</dbReference>
<dbReference type="InterPro" id="IPR015424">
    <property type="entry name" value="PyrdxlP-dep_Trfase"/>
</dbReference>
<name>A0A193LFV6_9GAMM</name>
<proteinExistence type="inferred from homology"/>
<sequence>MLAVDKQNGDFLYRQVIDLITDKIETGTLRPGDRLPSLRRMSEQIGVSVPTVRQAYIELERQRRVQSRPQSGFYVRARAANELVRPSPAFRPAAKPTPVACRSLIERVFDGLYSTRLVPLGIANPTMARPAAKSLNRTMKRVMARTDGRVLSYAHTLGDPGLRRQIAYRYLDTIGSDVNTDEICITNGGQEALLLALKAVAEPGDVIAVESPCYHGLLELIDSLGMLAIEVETCPKEGVQLEALEKTLSAHSVKACIFATTLSNPLGVTMPDDHRRELVHMIERHHITLIEDDVYGDLRFDGFRPKPAEFHSRQGRVLTCGSFSKTAAPGYRIGWLLAGRYTAEIERLKRSFSCSSGLLQQLTLSEFLASGDYDRYLKALRPVLQCNAERMAALIAEYFPAETRTSQPVGGSVLWLELPRTVDSEELFDRAVAQGISIAPGLIFSPRTRYRNFVRLSFGHPWSEAIETSIRWLGSEVRASLRAA</sequence>
<gene>
    <name evidence="7" type="ORF">BA177_08640</name>
</gene>
<dbReference type="CDD" id="cd00609">
    <property type="entry name" value="AAT_like"/>
    <property type="match status" value="1"/>
</dbReference>
<dbReference type="EMBL" id="CP016268">
    <property type="protein sequence ID" value="ANO51259.1"/>
    <property type="molecule type" value="Genomic_DNA"/>
</dbReference>
<evidence type="ECO:0000256" key="3">
    <source>
        <dbReference type="ARBA" id="ARBA00023015"/>
    </source>
</evidence>
<feature type="domain" description="HTH gntR-type" evidence="6">
    <location>
        <begin position="10"/>
        <end position="78"/>
    </location>
</feature>
<evidence type="ECO:0000256" key="2">
    <source>
        <dbReference type="ARBA" id="ARBA00022898"/>
    </source>
</evidence>
<dbReference type="Gene3D" id="3.40.640.10">
    <property type="entry name" value="Type I PLP-dependent aspartate aminotransferase-like (Major domain)"/>
    <property type="match status" value="1"/>
</dbReference>
<dbReference type="Gene3D" id="3.90.1150.10">
    <property type="entry name" value="Aspartate Aminotransferase, domain 1"/>
    <property type="match status" value="1"/>
</dbReference>
<evidence type="ECO:0000256" key="4">
    <source>
        <dbReference type="ARBA" id="ARBA00023125"/>
    </source>
</evidence>
<dbReference type="OrthoDB" id="9804020at2"/>
<evidence type="ECO:0000313" key="7">
    <source>
        <dbReference type="EMBL" id="ANO51259.1"/>
    </source>
</evidence>
<keyword evidence="2" id="KW-0663">Pyridoxal phosphate</keyword>
<keyword evidence="4" id="KW-0238">DNA-binding</keyword>
<keyword evidence="8" id="KW-1185">Reference proteome</keyword>
<evidence type="ECO:0000313" key="8">
    <source>
        <dbReference type="Proteomes" id="UP000092695"/>
    </source>
</evidence>
<dbReference type="Pfam" id="PF00392">
    <property type="entry name" value="GntR"/>
    <property type="match status" value="1"/>
</dbReference>
<dbReference type="AlphaFoldDB" id="A0A193LFV6"/>
<dbReference type="SUPFAM" id="SSF46785">
    <property type="entry name" value="Winged helix' DNA-binding domain"/>
    <property type="match status" value="1"/>
</dbReference>
<comment type="similarity">
    <text evidence="1">In the C-terminal section; belongs to the class-I pyridoxal-phosphate-dependent aminotransferase family.</text>
</comment>
<dbReference type="PROSITE" id="PS50949">
    <property type="entry name" value="HTH_GNTR"/>
    <property type="match status" value="1"/>
</dbReference>
<dbReference type="InterPro" id="IPR051446">
    <property type="entry name" value="HTH_trans_reg/aminotransferase"/>
</dbReference>
<dbReference type="PANTHER" id="PTHR46577">
    <property type="entry name" value="HTH-TYPE TRANSCRIPTIONAL REGULATORY PROTEIN GABR"/>
    <property type="match status" value="1"/>
</dbReference>
<dbReference type="Proteomes" id="UP000092695">
    <property type="component" value="Chromosome"/>
</dbReference>
<dbReference type="SUPFAM" id="SSF53383">
    <property type="entry name" value="PLP-dependent transferases"/>
    <property type="match status" value="1"/>
</dbReference>
<organism evidence="7 8">
    <name type="scientific">Woeseia oceani</name>
    <dbReference type="NCBI Taxonomy" id="1548547"/>
    <lineage>
        <taxon>Bacteria</taxon>
        <taxon>Pseudomonadati</taxon>
        <taxon>Pseudomonadota</taxon>
        <taxon>Gammaproteobacteria</taxon>
        <taxon>Woeseiales</taxon>
        <taxon>Woeseiaceae</taxon>
        <taxon>Woeseia</taxon>
    </lineage>
</organism>
<dbReference type="SMART" id="SM00345">
    <property type="entry name" value="HTH_GNTR"/>
    <property type="match status" value="1"/>
</dbReference>
<dbReference type="InterPro" id="IPR004839">
    <property type="entry name" value="Aminotransferase_I/II_large"/>
</dbReference>
<reference evidence="7 8" key="1">
    <citation type="submission" date="2016-06" db="EMBL/GenBank/DDBJ databases">
        <title>Complete genome sequence of a deep-branching marine Gamma Proteobacterium Woeseia oceani type strain XK5.</title>
        <authorList>
            <person name="Mu D."/>
            <person name="Du Z."/>
        </authorList>
    </citation>
    <scope>NUCLEOTIDE SEQUENCE [LARGE SCALE GENOMIC DNA]</scope>
    <source>
        <strain evidence="7 8">XK5</strain>
    </source>
</reference>
<dbReference type="STRING" id="1548547.BA177_08640"/>
<dbReference type="KEGG" id="woc:BA177_08640"/>
<protein>
    <recommendedName>
        <fullName evidence="6">HTH gntR-type domain-containing protein</fullName>
    </recommendedName>
</protein>
<evidence type="ECO:0000256" key="5">
    <source>
        <dbReference type="ARBA" id="ARBA00023163"/>
    </source>
</evidence>
<keyword evidence="3" id="KW-0805">Transcription regulation</keyword>
<dbReference type="InterPro" id="IPR000524">
    <property type="entry name" value="Tscrpt_reg_HTH_GntR"/>
</dbReference>
<dbReference type="PANTHER" id="PTHR46577:SF2">
    <property type="entry name" value="TRANSCRIPTIONAL REGULATORY PROTEIN"/>
    <property type="match status" value="1"/>
</dbReference>
<accession>A0A193LFV6</accession>
<keyword evidence="5" id="KW-0804">Transcription</keyword>
<evidence type="ECO:0000259" key="6">
    <source>
        <dbReference type="PROSITE" id="PS50949"/>
    </source>
</evidence>
<dbReference type="InterPro" id="IPR036390">
    <property type="entry name" value="WH_DNA-bd_sf"/>
</dbReference>
<dbReference type="GO" id="GO:0003677">
    <property type="term" value="F:DNA binding"/>
    <property type="evidence" value="ECO:0007669"/>
    <property type="project" value="UniProtKB-KW"/>
</dbReference>
<dbReference type="GO" id="GO:0003700">
    <property type="term" value="F:DNA-binding transcription factor activity"/>
    <property type="evidence" value="ECO:0007669"/>
    <property type="project" value="InterPro"/>
</dbReference>
<dbReference type="CDD" id="cd07377">
    <property type="entry name" value="WHTH_GntR"/>
    <property type="match status" value="1"/>
</dbReference>
<dbReference type="InterPro" id="IPR036388">
    <property type="entry name" value="WH-like_DNA-bd_sf"/>
</dbReference>
<dbReference type="RefSeq" id="WP_068615435.1">
    <property type="nucleotide sequence ID" value="NZ_CP016268.1"/>
</dbReference>
<dbReference type="InterPro" id="IPR015421">
    <property type="entry name" value="PyrdxlP-dep_Trfase_major"/>
</dbReference>
<dbReference type="GO" id="GO:0030170">
    <property type="term" value="F:pyridoxal phosphate binding"/>
    <property type="evidence" value="ECO:0007669"/>
    <property type="project" value="InterPro"/>
</dbReference>
<evidence type="ECO:0000256" key="1">
    <source>
        <dbReference type="ARBA" id="ARBA00005384"/>
    </source>
</evidence>
<dbReference type="Gene3D" id="1.10.10.10">
    <property type="entry name" value="Winged helix-like DNA-binding domain superfamily/Winged helix DNA-binding domain"/>
    <property type="match status" value="1"/>
</dbReference>